<dbReference type="EMBL" id="HBHQ01011983">
    <property type="protein sequence ID" value="CAD9816131.1"/>
    <property type="molecule type" value="Transcribed_RNA"/>
</dbReference>
<protein>
    <recommendedName>
        <fullName evidence="4">60S ribosomal export protein NMD3</fullName>
    </recommendedName>
</protein>
<accession>A0A7S2XM03</accession>
<proteinExistence type="predicted"/>
<evidence type="ECO:0008006" key="4">
    <source>
        <dbReference type="Google" id="ProtNLM"/>
    </source>
</evidence>
<evidence type="ECO:0000313" key="3">
    <source>
        <dbReference type="EMBL" id="CAD9816131.1"/>
    </source>
</evidence>
<evidence type="ECO:0000256" key="1">
    <source>
        <dbReference type="SAM" id="MobiDB-lite"/>
    </source>
</evidence>
<keyword evidence="2" id="KW-0732">Signal</keyword>
<feature type="signal peptide" evidence="2">
    <location>
        <begin position="1"/>
        <end position="23"/>
    </location>
</feature>
<sequence length="291" mass="32702">MVCRLARVLLIGAMVLMPTASLAEVRASIADLEEEEGMAGAEDELMMTPRDVTHHTVDRHLRRKSRSAAPDEFNPFSATTPVGDCDRDTLEAEGEEFDTNVWLVLYGLFLTDEIVLRPEAIEFVTSQVQACFNSLNQCSVITSIEIMQIVQEAQEATARAAAGNRELQNTNFRFLPGRTKVIVRVRIRGRCRGCGRKYLLPDNVIRRQTDTRGRFRNLRLLGGKEWVERELQLLGASFPGFNNNAPVYLPDVASCVATGELTTVFVELECLGALQFFFNNPKCYPDDEFDF</sequence>
<name>A0A7S2XM03_9STRA</name>
<gene>
    <name evidence="3" type="ORF">ASEP1449_LOCUS7963</name>
</gene>
<feature type="region of interest" description="Disordered" evidence="1">
    <location>
        <begin position="56"/>
        <end position="87"/>
    </location>
</feature>
<organism evidence="3">
    <name type="scientific">Attheya septentrionalis</name>
    <dbReference type="NCBI Taxonomy" id="420275"/>
    <lineage>
        <taxon>Eukaryota</taxon>
        <taxon>Sar</taxon>
        <taxon>Stramenopiles</taxon>
        <taxon>Ochrophyta</taxon>
        <taxon>Bacillariophyta</taxon>
        <taxon>Coscinodiscophyceae</taxon>
        <taxon>Chaetocerotophycidae</taxon>
        <taxon>Chaetocerotales</taxon>
        <taxon>Attheyaceae</taxon>
        <taxon>Attheya</taxon>
    </lineage>
</organism>
<reference evidence="3" key="1">
    <citation type="submission" date="2021-01" db="EMBL/GenBank/DDBJ databases">
        <authorList>
            <person name="Corre E."/>
            <person name="Pelletier E."/>
            <person name="Niang G."/>
            <person name="Scheremetjew M."/>
            <person name="Finn R."/>
            <person name="Kale V."/>
            <person name="Holt S."/>
            <person name="Cochrane G."/>
            <person name="Meng A."/>
            <person name="Brown T."/>
            <person name="Cohen L."/>
        </authorList>
    </citation>
    <scope>NUCLEOTIDE SEQUENCE</scope>
    <source>
        <strain evidence="3">CCMP2084</strain>
    </source>
</reference>
<feature type="chain" id="PRO_5031228717" description="60S ribosomal export protein NMD3" evidence="2">
    <location>
        <begin position="24"/>
        <end position="291"/>
    </location>
</feature>
<evidence type="ECO:0000256" key="2">
    <source>
        <dbReference type="SAM" id="SignalP"/>
    </source>
</evidence>
<dbReference type="AlphaFoldDB" id="A0A7S2XM03"/>